<proteinExistence type="predicted"/>
<sequence>MRFPIKPSYYEAESGIGYVLRLLKRNGIQSESRVLNKAMLTSIIKGRSTKNELLDHLIPITRTLSSLKIKCWTHARLLTPQVCPDCVNQYGYFRAQWQNPFLRHCIIHECALLSECPHCNSPLQFTINLLNGRCTSPLCGLRLTHMPLNNQLKSPEQVHDAYLIAKVIVDDSNTRTSFPPKEITSTLLNRAADILNNPDSARVFLSERAKRVPTDLPLNIEFHKIEIIVQNLLCEWGSLSTLYEMYNSEYIRSKAPITQLWFEAQTASSIIGVTFKQIALLVEVGLIRTDSKKALRTDTRVEISGVYTFLAEFSHNKDYVPLSELRRFMALHNICITDVLIAAKNKELSIRYKPSLDLMHSIHVLPEAFDTFCKLHTQLIRDKTMSVANVAEVTGIPKVELMRLINTGKLRPVYIHGNNSKRILNCDTLKLAKTQNKQLSLDI</sequence>
<comment type="caution">
    <text evidence="1">The sequence shown here is derived from an EMBL/GenBank/DDBJ whole genome shotgun (WGS) entry which is preliminary data.</text>
</comment>
<evidence type="ECO:0000313" key="1">
    <source>
        <dbReference type="EMBL" id="KKN47149.1"/>
    </source>
</evidence>
<dbReference type="AlphaFoldDB" id="A0A0F9QXD9"/>
<reference evidence="1" key="1">
    <citation type="journal article" date="2015" name="Nature">
        <title>Complex archaea that bridge the gap between prokaryotes and eukaryotes.</title>
        <authorList>
            <person name="Spang A."/>
            <person name="Saw J.H."/>
            <person name="Jorgensen S.L."/>
            <person name="Zaremba-Niedzwiedzka K."/>
            <person name="Martijn J."/>
            <person name="Lind A.E."/>
            <person name="van Eijk R."/>
            <person name="Schleper C."/>
            <person name="Guy L."/>
            <person name="Ettema T.J."/>
        </authorList>
    </citation>
    <scope>NUCLEOTIDE SEQUENCE</scope>
</reference>
<accession>A0A0F9QXD9</accession>
<protein>
    <submittedName>
        <fullName evidence="1">Uncharacterized protein</fullName>
    </submittedName>
</protein>
<dbReference type="EMBL" id="LAZR01001292">
    <property type="protein sequence ID" value="KKN47149.1"/>
    <property type="molecule type" value="Genomic_DNA"/>
</dbReference>
<name>A0A0F9QXD9_9ZZZZ</name>
<organism evidence="1">
    <name type="scientific">marine sediment metagenome</name>
    <dbReference type="NCBI Taxonomy" id="412755"/>
    <lineage>
        <taxon>unclassified sequences</taxon>
        <taxon>metagenomes</taxon>
        <taxon>ecological metagenomes</taxon>
    </lineage>
</organism>
<gene>
    <name evidence="1" type="ORF">LCGC14_0665810</name>
</gene>